<dbReference type="PANTHER" id="PTHR32114:SF2">
    <property type="entry name" value="ABC TRANSPORTER ABCH.3"/>
    <property type="match status" value="1"/>
</dbReference>
<evidence type="ECO:0000259" key="6">
    <source>
        <dbReference type="Pfam" id="PF13476"/>
    </source>
</evidence>
<sequence>MRLHRLELEGFGPFRDRQVVDFDAFDDDGVFLITGRTGAGKSSILDGVCFALYGRVPRYGSSDKGLRSDHCAPDDPTEVRLEFSIGDRRLRVTRSPEYDRPKRRGEGTTPVKPRAQLDEFVQGRWVGRASGPRDVGLLLSEVLGLTREQFLQVILLAQGRFAQFLLAGNDERQAVLRTLFGTRRYEDYARALADRRKAAADGVEKAKVALELLLAHGEQLAGAQPLGAEAASIAERVAALAVACDRARHLVETSEAAVEQAQKLRTWAELTLGEGKQTAEAQSDLRTERVRLAELEADAAEIAVARRELADAQAAEALRATIEVDARRSSELLEAQRRSTDARALLAATGYPDADATDAQLQSDVDRWIAQLSAWQEIDQLEKGLPAARDQIAQLTVRIGDLRAERDQIEAELKSAPDRLGELDEQITAASEAAGAEAGLLLRIEEGAAKLAAAHELVAAQQQVERAERVYAAAAERADAAGRAVVVLLQQRLQNHAGELAAELRPGEPCAVCGAVEHPRPAQPPAQPITDAAVAAAEGDRAERREAEARAQQAADAARTRRNELAERSGGATVAHLEESLATLRAQASTAAEQRARRDALTAERAQLDARQTAAMQRRDALSEQIASLSAEHAAQGAAVQASERRVDEARGSASSVAARIAETSALRTSATSVIAALRTLTVTRAAAEEARADLVQRIESSGFADADAAAAALRDEQTRTSLAARVDEHGQKLAATRARLLDLELRMLPEEPVDLAVLQARLDAADRDYRDAVERRARAASTAATLDDVHRRASTQAESVGPLVAEAESIAALADAIGGRGANTHRMTLEAFVLAAELEEIVAQANVRLDDMSSGRYRLVHTDARAARGAASGLGIEVMDAFTGVPRAAASLSGGETFLASLALALGLADVVTARAGGIRLDTLFVDEGFGSLDAETLEIAMNTLETLRHGGRSVGVISHVEAMREQLPAQLRVTAGSHGPSRIEQRATVDAV</sequence>
<dbReference type="PANTHER" id="PTHR32114">
    <property type="entry name" value="ABC TRANSPORTER ABCH.3"/>
    <property type="match status" value="1"/>
</dbReference>
<dbReference type="InterPro" id="IPR027417">
    <property type="entry name" value="P-loop_NTPase"/>
</dbReference>
<feature type="coiled-coil region" evidence="4">
    <location>
        <begin position="378"/>
        <end position="412"/>
    </location>
</feature>
<accession>A0A0B2A1F2</accession>
<comment type="caution">
    <text evidence="7">The sequence shown here is derived from an EMBL/GenBank/DDBJ whole genome shotgun (WGS) entry which is preliminary data.</text>
</comment>
<dbReference type="RefSeq" id="WP_039402825.1">
    <property type="nucleotide sequence ID" value="NZ_JTDK01000020.1"/>
</dbReference>
<protein>
    <recommendedName>
        <fullName evidence="3">Nuclease SbcCD subunit C</fullName>
    </recommendedName>
</protein>
<feature type="region of interest" description="Disordered" evidence="5">
    <location>
        <begin position="94"/>
        <end position="113"/>
    </location>
</feature>
<feature type="compositionally biased region" description="Basic and acidic residues" evidence="5">
    <location>
        <begin position="558"/>
        <end position="567"/>
    </location>
</feature>
<dbReference type="STRING" id="1348253.LK09_18360"/>
<feature type="coiled-coil region" evidence="4">
    <location>
        <begin position="450"/>
        <end position="477"/>
    </location>
</feature>
<feature type="compositionally biased region" description="Basic and acidic residues" evidence="5">
    <location>
        <begin position="94"/>
        <end position="106"/>
    </location>
</feature>
<evidence type="ECO:0000313" key="8">
    <source>
        <dbReference type="Proteomes" id="UP000031030"/>
    </source>
</evidence>
<keyword evidence="8" id="KW-1185">Reference proteome</keyword>
<dbReference type="GO" id="GO:0016887">
    <property type="term" value="F:ATP hydrolysis activity"/>
    <property type="evidence" value="ECO:0007669"/>
    <property type="project" value="InterPro"/>
</dbReference>
<comment type="subunit">
    <text evidence="2">Heterodimer of SbcC and SbcD.</text>
</comment>
<dbReference type="Gene3D" id="3.40.50.300">
    <property type="entry name" value="P-loop containing nucleotide triphosphate hydrolases"/>
    <property type="match status" value="2"/>
</dbReference>
<evidence type="ECO:0000256" key="3">
    <source>
        <dbReference type="ARBA" id="ARBA00013368"/>
    </source>
</evidence>
<name>A0A0B2A1F2_9MICO</name>
<dbReference type="AlphaFoldDB" id="A0A0B2A1F2"/>
<dbReference type="SUPFAM" id="SSF52540">
    <property type="entry name" value="P-loop containing nucleoside triphosphate hydrolases"/>
    <property type="match status" value="1"/>
</dbReference>
<proteinExistence type="inferred from homology"/>
<organism evidence="7 8">
    <name type="scientific">Microbacterium mangrovi</name>
    <dbReference type="NCBI Taxonomy" id="1348253"/>
    <lineage>
        <taxon>Bacteria</taxon>
        <taxon>Bacillati</taxon>
        <taxon>Actinomycetota</taxon>
        <taxon>Actinomycetes</taxon>
        <taxon>Micrococcales</taxon>
        <taxon>Microbacteriaceae</taxon>
        <taxon>Microbacterium</taxon>
    </lineage>
</organism>
<feature type="domain" description="Rad50/SbcC-type AAA" evidence="6">
    <location>
        <begin position="5"/>
        <end position="192"/>
    </location>
</feature>
<dbReference type="GO" id="GO:0006302">
    <property type="term" value="P:double-strand break repair"/>
    <property type="evidence" value="ECO:0007669"/>
    <property type="project" value="InterPro"/>
</dbReference>
<keyword evidence="4" id="KW-0175">Coiled coil</keyword>
<dbReference type="Pfam" id="PF13558">
    <property type="entry name" value="SbcC_Walker_B"/>
    <property type="match status" value="1"/>
</dbReference>
<dbReference type="OrthoDB" id="9795626at2"/>
<evidence type="ECO:0000313" key="7">
    <source>
        <dbReference type="EMBL" id="KHK95644.1"/>
    </source>
</evidence>
<evidence type="ECO:0000256" key="2">
    <source>
        <dbReference type="ARBA" id="ARBA00011322"/>
    </source>
</evidence>
<evidence type="ECO:0000256" key="1">
    <source>
        <dbReference type="ARBA" id="ARBA00006930"/>
    </source>
</evidence>
<evidence type="ECO:0000256" key="5">
    <source>
        <dbReference type="SAM" id="MobiDB-lite"/>
    </source>
</evidence>
<dbReference type="Proteomes" id="UP000031030">
    <property type="component" value="Unassembled WGS sequence"/>
</dbReference>
<dbReference type="InterPro" id="IPR038729">
    <property type="entry name" value="Rad50/SbcC_AAA"/>
</dbReference>
<gene>
    <name evidence="7" type="ORF">LK09_18360</name>
</gene>
<dbReference type="Pfam" id="PF13476">
    <property type="entry name" value="AAA_23"/>
    <property type="match status" value="1"/>
</dbReference>
<reference evidence="7 8" key="1">
    <citation type="submission" date="2014-11" db="EMBL/GenBank/DDBJ databases">
        <title>Genome sequence of Microbacterium mangrovi MUSC 115(T).</title>
        <authorList>
            <person name="Lee L.-H."/>
        </authorList>
    </citation>
    <scope>NUCLEOTIDE SEQUENCE [LARGE SCALE GENOMIC DNA]</scope>
    <source>
        <strain evidence="7 8">MUSC 115</strain>
    </source>
</reference>
<comment type="similarity">
    <text evidence="1">Belongs to the SMC family. SbcC subfamily.</text>
</comment>
<dbReference type="EMBL" id="JTDK01000020">
    <property type="protein sequence ID" value="KHK95644.1"/>
    <property type="molecule type" value="Genomic_DNA"/>
</dbReference>
<evidence type="ECO:0000256" key="4">
    <source>
        <dbReference type="SAM" id="Coils"/>
    </source>
</evidence>
<feature type="coiled-coil region" evidence="4">
    <location>
        <begin position="278"/>
        <end position="315"/>
    </location>
</feature>
<feature type="region of interest" description="Disordered" evidence="5">
    <location>
        <begin position="550"/>
        <end position="573"/>
    </location>
</feature>